<gene>
    <name evidence="1" type="ORF">CDAR_62401</name>
</gene>
<reference evidence="1 2" key="1">
    <citation type="submission" date="2021-06" db="EMBL/GenBank/DDBJ databases">
        <title>Caerostris darwini draft genome.</title>
        <authorList>
            <person name="Kono N."/>
            <person name="Arakawa K."/>
        </authorList>
    </citation>
    <scope>NUCLEOTIDE SEQUENCE [LARGE SCALE GENOMIC DNA]</scope>
</reference>
<dbReference type="Proteomes" id="UP001054837">
    <property type="component" value="Unassembled WGS sequence"/>
</dbReference>
<organism evidence="1 2">
    <name type="scientific">Caerostris darwini</name>
    <dbReference type="NCBI Taxonomy" id="1538125"/>
    <lineage>
        <taxon>Eukaryota</taxon>
        <taxon>Metazoa</taxon>
        <taxon>Ecdysozoa</taxon>
        <taxon>Arthropoda</taxon>
        <taxon>Chelicerata</taxon>
        <taxon>Arachnida</taxon>
        <taxon>Araneae</taxon>
        <taxon>Araneomorphae</taxon>
        <taxon>Entelegynae</taxon>
        <taxon>Araneoidea</taxon>
        <taxon>Araneidae</taxon>
        <taxon>Caerostris</taxon>
    </lineage>
</organism>
<accession>A0AAV4UF16</accession>
<name>A0AAV4UF16_9ARAC</name>
<keyword evidence="2" id="KW-1185">Reference proteome</keyword>
<evidence type="ECO:0000313" key="2">
    <source>
        <dbReference type="Proteomes" id="UP001054837"/>
    </source>
</evidence>
<protein>
    <submittedName>
        <fullName evidence="1">Uncharacterized protein</fullName>
    </submittedName>
</protein>
<dbReference type="AlphaFoldDB" id="A0AAV4UF16"/>
<proteinExistence type="predicted"/>
<comment type="caution">
    <text evidence="1">The sequence shown here is derived from an EMBL/GenBank/DDBJ whole genome shotgun (WGS) entry which is preliminary data.</text>
</comment>
<dbReference type="EMBL" id="BPLQ01011198">
    <property type="protein sequence ID" value="GIY56387.1"/>
    <property type="molecule type" value="Genomic_DNA"/>
</dbReference>
<evidence type="ECO:0000313" key="1">
    <source>
        <dbReference type="EMBL" id="GIY56387.1"/>
    </source>
</evidence>
<sequence>MLLVQTKRVYLNHFIEESSPSPLIQSSTMLQNLVVSPLPDKADYPSSDHSHPRILDASLLPLFLQSHHGVKQVENYTGRTRLFVQVES</sequence>